<sequence>PPVSILLLHCSAGRFPAAPRLRLPLEEEKNPAVFKRREGKREWGVKIMGPTQSALFRTFCHVWSRRSPDCFGCPQALLKSTPCPPSLTVSHSLFPLLLLYPSSLISLSSQHPSISDLS</sequence>
<keyword evidence="2" id="KW-1185">Reference proteome</keyword>
<dbReference type="GO" id="GO:0004674">
    <property type="term" value="F:protein serine/threonine kinase activity"/>
    <property type="evidence" value="ECO:0007669"/>
    <property type="project" value="UniProtKB-KW"/>
</dbReference>
<comment type="caution">
    <text evidence="1">The sequence shown here is derived from an EMBL/GenBank/DDBJ whole genome shotgun (WGS) entry which is preliminary data.</text>
</comment>
<dbReference type="EMBL" id="JASDAP010000010">
    <property type="protein sequence ID" value="KAK1895259.1"/>
    <property type="molecule type" value="Genomic_DNA"/>
</dbReference>
<evidence type="ECO:0000313" key="2">
    <source>
        <dbReference type="Proteomes" id="UP001228049"/>
    </source>
</evidence>
<organism evidence="1 2">
    <name type="scientific">Dissostichus eleginoides</name>
    <name type="common">Patagonian toothfish</name>
    <name type="synonym">Dissostichus amissus</name>
    <dbReference type="NCBI Taxonomy" id="100907"/>
    <lineage>
        <taxon>Eukaryota</taxon>
        <taxon>Metazoa</taxon>
        <taxon>Chordata</taxon>
        <taxon>Craniata</taxon>
        <taxon>Vertebrata</taxon>
        <taxon>Euteleostomi</taxon>
        <taxon>Actinopterygii</taxon>
        <taxon>Neopterygii</taxon>
        <taxon>Teleostei</taxon>
        <taxon>Neoteleostei</taxon>
        <taxon>Acanthomorphata</taxon>
        <taxon>Eupercaria</taxon>
        <taxon>Perciformes</taxon>
        <taxon>Notothenioidei</taxon>
        <taxon>Nototheniidae</taxon>
        <taxon>Dissostichus</taxon>
    </lineage>
</organism>
<feature type="non-terminal residue" evidence="1">
    <location>
        <position position="1"/>
    </location>
</feature>
<name>A0AAD9C8L0_DISEL</name>
<dbReference type="AlphaFoldDB" id="A0AAD9C8L0"/>
<evidence type="ECO:0000313" key="1">
    <source>
        <dbReference type="EMBL" id="KAK1895259.1"/>
    </source>
</evidence>
<keyword evidence="1" id="KW-0808">Transferase</keyword>
<proteinExistence type="predicted"/>
<feature type="non-terminal residue" evidence="1">
    <location>
        <position position="118"/>
    </location>
</feature>
<accession>A0AAD9C8L0</accession>
<dbReference type="Proteomes" id="UP001228049">
    <property type="component" value="Unassembled WGS sequence"/>
</dbReference>
<protein>
    <submittedName>
        <fullName evidence="1">Extracellular serine/threonine protein kinase CeFam20</fullName>
    </submittedName>
</protein>
<gene>
    <name evidence="1" type="ORF">KUDE01_020710</name>
</gene>
<keyword evidence="1" id="KW-0723">Serine/threonine-protein kinase</keyword>
<reference evidence="1" key="1">
    <citation type="submission" date="2023-04" db="EMBL/GenBank/DDBJ databases">
        <title>Chromosome-level genome of Chaenocephalus aceratus.</title>
        <authorList>
            <person name="Park H."/>
        </authorList>
    </citation>
    <scope>NUCLEOTIDE SEQUENCE</scope>
    <source>
        <strain evidence="1">DE</strain>
        <tissue evidence="1">Muscle</tissue>
    </source>
</reference>
<keyword evidence="1" id="KW-0418">Kinase</keyword>